<feature type="transmembrane region" description="Helical" evidence="13">
    <location>
        <begin position="438"/>
        <end position="455"/>
    </location>
</feature>
<evidence type="ECO:0000313" key="16">
    <source>
        <dbReference type="EMBL" id="MDR6529985.1"/>
    </source>
</evidence>
<comment type="subcellular location">
    <subcellularLocation>
        <location evidence="13">Cell membrane</location>
        <topology evidence="13">Multi-pass membrane protein</topology>
    </subcellularLocation>
    <subcellularLocation>
        <location evidence="1">Membrane</location>
        <topology evidence="1">Multi-pass membrane protein</topology>
    </subcellularLocation>
</comment>
<dbReference type="Pfam" id="PF22776">
    <property type="entry name" value="K_trans_C"/>
    <property type="match status" value="1"/>
</dbReference>
<dbReference type="EMBL" id="JAVDRL010000002">
    <property type="protein sequence ID" value="MDR6529985.1"/>
    <property type="molecule type" value="Genomic_DNA"/>
</dbReference>
<organism evidence="16 17">
    <name type="scientific">Caulobacter rhizosphaerae</name>
    <dbReference type="NCBI Taxonomy" id="2010972"/>
    <lineage>
        <taxon>Bacteria</taxon>
        <taxon>Pseudomonadati</taxon>
        <taxon>Pseudomonadota</taxon>
        <taxon>Alphaproteobacteria</taxon>
        <taxon>Caulobacterales</taxon>
        <taxon>Caulobacteraceae</taxon>
        <taxon>Caulobacter</taxon>
    </lineage>
</organism>
<evidence type="ECO:0000256" key="2">
    <source>
        <dbReference type="ARBA" id="ARBA00007019"/>
    </source>
</evidence>
<evidence type="ECO:0000256" key="9">
    <source>
        <dbReference type="ARBA" id="ARBA00022958"/>
    </source>
</evidence>
<keyword evidence="9 13" id="KW-0630">Potassium</keyword>
<feature type="transmembrane region" description="Helical" evidence="13">
    <location>
        <begin position="378"/>
        <end position="400"/>
    </location>
</feature>
<evidence type="ECO:0000313" key="17">
    <source>
        <dbReference type="Proteomes" id="UP001262754"/>
    </source>
</evidence>
<feature type="transmembrane region" description="Helical" evidence="13">
    <location>
        <begin position="20"/>
        <end position="40"/>
    </location>
</feature>
<feature type="domain" description="K+ potassium transporter C-terminal" evidence="15">
    <location>
        <begin position="489"/>
        <end position="640"/>
    </location>
</feature>
<feature type="transmembrane region" description="Helical" evidence="13">
    <location>
        <begin position="112"/>
        <end position="138"/>
    </location>
</feature>
<evidence type="ECO:0000256" key="5">
    <source>
        <dbReference type="ARBA" id="ARBA00022519"/>
    </source>
</evidence>
<feature type="transmembrane region" description="Helical" evidence="13">
    <location>
        <begin position="407"/>
        <end position="426"/>
    </location>
</feature>
<evidence type="ECO:0000259" key="15">
    <source>
        <dbReference type="Pfam" id="PF22776"/>
    </source>
</evidence>
<comment type="function">
    <text evidence="13">Transport of potassium into the cell. Likely operates as a K(+):H(+) symporter.</text>
</comment>
<evidence type="ECO:0000256" key="11">
    <source>
        <dbReference type="ARBA" id="ARBA00023065"/>
    </source>
</evidence>
<gene>
    <name evidence="13" type="primary">kup</name>
    <name evidence="16" type="ORF">J2800_000709</name>
</gene>
<dbReference type="HAMAP" id="MF_01522">
    <property type="entry name" value="Kup"/>
    <property type="match status" value="1"/>
</dbReference>
<dbReference type="PANTHER" id="PTHR30540:SF79">
    <property type="entry name" value="LOW AFFINITY POTASSIUM TRANSPORT SYSTEM PROTEIN KUP"/>
    <property type="match status" value="1"/>
</dbReference>
<dbReference type="PANTHER" id="PTHR30540">
    <property type="entry name" value="OSMOTIC STRESS POTASSIUM TRANSPORTER"/>
    <property type="match status" value="1"/>
</dbReference>
<proteinExistence type="inferred from homology"/>
<comment type="caution">
    <text evidence="16">The sequence shown here is derived from an EMBL/GenBank/DDBJ whole genome shotgun (WGS) entry which is preliminary data.</text>
</comment>
<reference evidence="16 17" key="1">
    <citation type="submission" date="2023-07" db="EMBL/GenBank/DDBJ databases">
        <title>Sorghum-associated microbial communities from plants grown in Nebraska, USA.</title>
        <authorList>
            <person name="Schachtman D."/>
        </authorList>
    </citation>
    <scope>NUCLEOTIDE SEQUENCE [LARGE SCALE GENOMIC DNA]</scope>
    <source>
        <strain evidence="16 17">DS2154</strain>
    </source>
</reference>
<keyword evidence="6 13" id="KW-0633">Potassium transport</keyword>
<evidence type="ECO:0000259" key="14">
    <source>
        <dbReference type="Pfam" id="PF02705"/>
    </source>
</evidence>
<keyword evidence="8 13" id="KW-0769">Symport</keyword>
<feature type="transmembrane region" description="Helical" evidence="13">
    <location>
        <begin position="260"/>
        <end position="280"/>
    </location>
</feature>
<evidence type="ECO:0000256" key="8">
    <source>
        <dbReference type="ARBA" id="ARBA00022847"/>
    </source>
</evidence>
<evidence type="ECO:0000256" key="6">
    <source>
        <dbReference type="ARBA" id="ARBA00022538"/>
    </source>
</evidence>
<comment type="similarity">
    <text evidence="2 13">Belongs to the HAK/KUP transporter (TC 2.A.72) family.</text>
</comment>
<dbReference type="InterPro" id="IPR003855">
    <property type="entry name" value="K+_transporter"/>
</dbReference>
<keyword evidence="12 13" id="KW-0472">Membrane</keyword>
<keyword evidence="4 13" id="KW-1003">Cell membrane</keyword>
<feature type="domain" description="K+ potassium transporter integral membrane" evidence="14">
    <location>
        <begin position="22"/>
        <end position="478"/>
    </location>
</feature>
<dbReference type="Pfam" id="PF02705">
    <property type="entry name" value="K_trans"/>
    <property type="match status" value="1"/>
</dbReference>
<evidence type="ECO:0000256" key="4">
    <source>
        <dbReference type="ARBA" id="ARBA00022475"/>
    </source>
</evidence>
<keyword evidence="7 13" id="KW-0812">Transmembrane</keyword>
<keyword evidence="3 13" id="KW-0813">Transport</keyword>
<feature type="transmembrane region" description="Helical" evidence="13">
    <location>
        <begin position="55"/>
        <end position="78"/>
    </location>
</feature>
<accession>A0ABU1MUW5</accession>
<dbReference type="InterPro" id="IPR023051">
    <property type="entry name" value="Kup"/>
</dbReference>
<keyword evidence="5" id="KW-0997">Cell inner membrane</keyword>
<feature type="transmembrane region" description="Helical" evidence="13">
    <location>
        <begin position="348"/>
        <end position="372"/>
    </location>
</feature>
<feature type="transmembrane region" description="Helical" evidence="13">
    <location>
        <begin position="300"/>
        <end position="327"/>
    </location>
</feature>
<evidence type="ECO:0000256" key="1">
    <source>
        <dbReference type="ARBA" id="ARBA00004141"/>
    </source>
</evidence>
<keyword evidence="11 13" id="KW-0406">Ion transport</keyword>
<dbReference type="RefSeq" id="WP_310029224.1">
    <property type="nucleotide sequence ID" value="NZ_JAVDRL010000002.1"/>
</dbReference>
<sequence>MAHTPPEPATPAARAARFGALWLGAIGVVFGDIGTSPLYAMREALAHAGGVEPRLAVFGVVSLVFWALTLVVTLKYVVIVMRADNGGEGGTLALMALAQKALAQNAFKKRSAWLVLLGIVGAALFYGDGLITPAISVLSAVEGLTTAPVIGAHFQPFVLPLAAVILLGLFAVQSRGTEVVGRFFGPITLVWFVALAALGLPFVLQRPDILLAFSPVYAVRLLVADGPLGVTILGSVFLCVTGAEALYADMGHFGKGPIRAGWLLVALPCLMVNYLGQGALCLIRPAAMDNPFFAMIPHAVYWPVMLLTTAATIIASQAVITGAFSVTQQAVQLGLLPRIDIKRTSETVAGQIFVPQVNIALAVGVLFLLFMFKTSSNMASAYGVAVTTTMVVTVALLFVVAQRHWKWPLWACVAVLAPFLALDLVFLGSNALKIADGGWVPLAAAGAIVLAMWTWRTGSELLHSKVHRDSIALADLIDSLRARPPHPVPGTAIFLTSDPSVAPVALLHNLKHNKVLHAENVVMTVRTADQPRVAEKDRVEIESLGGAGEGPGFRRVTIHYGFMETPNVPRALGSCRRRGLVFDLMSTSFFVGRRTVVASPGVGMPLWQDKLFIWMVRNAADPIDYFHIPAGRVVEMGSQVVV</sequence>
<evidence type="ECO:0000256" key="3">
    <source>
        <dbReference type="ARBA" id="ARBA00022448"/>
    </source>
</evidence>
<evidence type="ECO:0000256" key="13">
    <source>
        <dbReference type="HAMAP-Rule" id="MF_01522"/>
    </source>
</evidence>
<feature type="transmembrane region" description="Helical" evidence="13">
    <location>
        <begin position="228"/>
        <end position="248"/>
    </location>
</feature>
<keyword evidence="17" id="KW-1185">Reference proteome</keyword>
<name>A0ABU1MUW5_9CAUL</name>
<dbReference type="InterPro" id="IPR053951">
    <property type="entry name" value="K_trans_N"/>
</dbReference>
<comment type="catalytic activity">
    <reaction evidence="13">
        <text>K(+)(in) + H(+)(in) = K(+)(out) + H(+)(out)</text>
        <dbReference type="Rhea" id="RHEA:28490"/>
        <dbReference type="ChEBI" id="CHEBI:15378"/>
        <dbReference type="ChEBI" id="CHEBI:29103"/>
    </reaction>
</comment>
<feature type="transmembrane region" description="Helical" evidence="13">
    <location>
        <begin position="183"/>
        <end position="204"/>
    </location>
</feature>
<keyword evidence="10 13" id="KW-1133">Transmembrane helix</keyword>
<evidence type="ECO:0000256" key="10">
    <source>
        <dbReference type="ARBA" id="ARBA00022989"/>
    </source>
</evidence>
<evidence type="ECO:0000256" key="12">
    <source>
        <dbReference type="ARBA" id="ARBA00023136"/>
    </source>
</evidence>
<evidence type="ECO:0000256" key="7">
    <source>
        <dbReference type="ARBA" id="ARBA00022692"/>
    </source>
</evidence>
<protein>
    <recommendedName>
        <fullName evidence="13">Probable potassium transport system protein Kup</fullName>
    </recommendedName>
</protein>
<feature type="transmembrane region" description="Helical" evidence="13">
    <location>
        <begin position="150"/>
        <end position="171"/>
    </location>
</feature>
<dbReference type="InterPro" id="IPR053952">
    <property type="entry name" value="K_trans_C"/>
</dbReference>
<dbReference type="Proteomes" id="UP001262754">
    <property type="component" value="Unassembled WGS sequence"/>
</dbReference>